<reference evidence="2" key="1">
    <citation type="journal article" date="2019" name="Curr. Biol.">
        <title>Genome Sequence of Striga asiatica Provides Insight into the Evolution of Plant Parasitism.</title>
        <authorList>
            <person name="Yoshida S."/>
            <person name="Kim S."/>
            <person name="Wafula E.K."/>
            <person name="Tanskanen J."/>
            <person name="Kim Y.M."/>
            <person name="Honaas L."/>
            <person name="Yang Z."/>
            <person name="Spallek T."/>
            <person name="Conn C.E."/>
            <person name="Ichihashi Y."/>
            <person name="Cheong K."/>
            <person name="Cui S."/>
            <person name="Der J.P."/>
            <person name="Gundlach H."/>
            <person name="Jiao Y."/>
            <person name="Hori C."/>
            <person name="Ishida J.K."/>
            <person name="Kasahara H."/>
            <person name="Kiba T."/>
            <person name="Kim M.S."/>
            <person name="Koo N."/>
            <person name="Laohavisit A."/>
            <person name="Lee Y.H."/>
            <person name="Lumba S."/>
            <person name="McCourt P."/>
            <person name="Mortimer J.C."/>
            <person name="Mutuku J.M."/>
            <person name="Nomura T."/>
            <person name="Sasaki-Sekimoto Y."/>
            <person name="Seto Y."/>
            <person name="Wang Y."/>
            <person name="Wakatake T."/>
            <person name="Sakakibara H."/>
            <person name="Demura T."/>
            <person name="Yamaguchi S."/>
            <person name="Yoneyama K."/>
            <person name="Manabe R.I."/>
            <person name="Nelson D.C."/>
            <person name="Schulman A.H."/>
            <person name="Timko M.P."/>
            <person name="dePamphilis C.W."/>
            <person name="Choi D."/>
            <person name="Shirasu K."/>
        </authorList>
    </citation>
    <scope>NUCLEOTIDE SEQUENCE [LARGE SCALE GENOMIC DNA]</scope>
    <source>
        <strain evidence="2">cv. UVA1</strain>
    </source>
</reference>
<feature type="non-terminal residue" evidence="1">
    <location>
        <position position="1"/>
    </location>
</feature>
<comment type="caution">
    <text evidence="1">The sequence shown here is derived from an EMBL/GenBank/DDBJ whole genome shotgun (WGS) entry which is preliminary data.</text>
</comment>
<proteinExistence type="predicted"/>
<dbReference type="Proteomes" id="UP000325081">
    <property type="component" value="Unassembled WGS sequence"/>
</dbReference>
<dbReference type="EMBL" id="BKCP01006660">
    <property type="protein sequence ID" value="GER43581.1"/>
    <property type="molecule type" value="Genomic_DNA"/>
</dbReference>
<feature type="non-terminal residue" evidence="1">
    <location>
        <position position="193"/>
    </location>
</feature>
<organism evidence="1 2">
    <name type="scientific">Striga asiatica</name>
    <name type="common">Asiatic witchweed</name>
    <name type="synonym">Buchnera asiatica</name>
    <dbReference type="NCBI Taxonomy" id="4170"/>
    <lineage>
        <taxon>Eukaryota</taxon>
        <taxon>Viridiplantae</taxon>
        <taxon>Streptophyta</taxon>
        <taxon>Embryophyta</taxon>
        <taxon>Tracheophyta</taxon>
        <taxon>Spermatophyta</taxon>
        <taxon>Magnoliopsida</taxon>
        <taxon>eudicotyledons</taxon>
        <taxon>Gunneridae</taxon>
        <taxon>Pentapetalae</taxon>
        <taxon>asterids</taxon>
        <taxon>lamiids</taxon>
        <taxon>Lamiales</taxon>
        <taxon>Orobanchaceae</taxon>
        <taxon>Buchnereae</taxon>
        <taxon>Striga</taxon>
    </lineage>
</organism>
<evidence type="ECO:0000313" key="1">
    <source>
        <dbReference type="EMBL" id="GER43581.1"/>
    </source>
</evidence>
<accession>A0A5A7QI96</accession>
<evidence type="ECO:0000313" key="2">
    <source>
        <dbReference type="Proteomes" id="UP000325081"/>
    </source>
</evidence>
<keyword evidence="2" id="KW-1185">Reference proteome</keyword>
<gene>
    <name evidence="1" type="ORF">STAS_20433</name>
</gene>
<name>A0A5A7QI96_STRAF</name>
<protein>
    <submittedName>
        <fullName evidence="1">Histidinol dehydrogenase</fullName>
    </submittedName>
</protein>
<sequence>TILPFLPWRVFFNSSQPLASNSRLQIPRKFSSETSSSPLKLPFELPLLATPIPFSTGITAARFHTSFNALAFNVAAPPAAVKVIISPGDRTLTAELTTEAKCSRSAPITSAASTHCAATRVAADATAMSAASPDAAAVAAAMAATADATPATDTVAWSCALWARASSFFFSLLSLSHRPTVFPPPLAVPEEVL</sequence>
<dbReference type="AlphaFoldDB" id="A0A5A7QI96"/>